<sequence length="76" mass="8369">MIQVISWATIAAAAVAQAFITARLWRSDLYLSEQKIAQSALIWLLPIVGAIVVYAGLRQQDDVSRPTPNPECEVDD</sequence>
<evidence type="ECO:0000256" key="1">
    <source>
        <dbReference type="SAM" id="Phobius"/>
    </source>
</evidence>
<feature type="transmembrane region" description="Helical" evidence="1">
    <location>
        <begin position="40"/>
        <end position="57"/>
    </location>
</feature>
<evidence type="ECO:0000313" key="3">
    <source>
        <dbReference type="Proteomes" id="UP000075502"/>
    </source>
</evidence>
<keyword evidence="1" id="KW-1133">Transmembrane helix</keyword>
<keyword evidence="1" id="KW-0472">Membrane</keyword>
<proteinExistence type="predicted"/>
<comment type="caution">
    <text evidence="2">The sequence shown here is derived from an EMBL/GenBank/DDBJ whole genome shotgun (WGS) entry which is preliminary data.</text>
</comment>
<keyword evidence="1" id="KW-0812">Transmembrane</keyword>
<name>A0A150TRN1_SORCE</name>
<dbReference type="EMBL" id="JEME01001361">
    <property type="protein sequence ID" value="KYG07359.1"/>
    <property type="molecule type" value="Genomic_DNA"/>
</dbReference>
<protein>
    <submittedName>
        <fullName evidence="2">Uncharacterized protein</fullName>
    </submittedName>
</protein>
<gene>
    <name evidence="2" type="ORF">BE21_29710</name>
</gene>
<dbReference type="AlphaFoldDB" id="A0A150TRN1"/>
<evidence type="ECO:0000313" key="2">
    <source>
        <dbReference type="EMBL" id="KYG07359.1"/>
    </source>
</evidence>
<reference evidence="2 3" key="1">
    <citation type="submission" date="2014-02" db="EMBL/GenBank/DDBJ databases">
        <title>The small core and large imbalanced accessory genome model reveals a collaborative survival strategy of Sorangium cellulosum strains in nature.</title>
        <authorList>
            <person name="Han K."/>
            <person name="Peng R."/>
            <person name="Blom J."/>
            <person name="Li Y.-Z."/>
        </authorList>
    </citation>
    <scope>NUCLEOTIDE SEQUENCE [LARGE SCALE GENOMIC DNA]</scope>
    <source>
        <strain evidence="2 3">So0007-03</strain>
    </source>
</reference>
<dbReference type="Proteomes" id="UP000075502">
    <property type="component" value="Unassembled WGS sequence"/>
</dbReference>
<accession>A0A150TRN1</accession>
<organism evidence="2 3">
    <name type="scientific">Sorangium cellulosum</name>
    <name type="common">Polyangium cellulosum</name>
    <dbReference type="NCBI Taxonomy" id="56"/>
    <lineage>
        <taxon>Bacteria</taxon>
        <taxon>Pseudomonadati</taxon>
        <taxon>Myxococcota</taxon>
        <taxon>Polyangia</taxon>
        <taxon>Polyangiales</taxon>
        <taxon>Polyangiaceae</taxon>
        <taxon>Sorangium</taxon>
    </lineage>
</organism>